<feature type="domain" description="Bacterial surface antigen (D15)" evidence="6">
    <location>
        <begin position="600"/>
        <end position="770"/>
    </location>
</feature>
<gene>
    <name evidence="7" type="ORF">CJD36_022750</name>
</gene>
<dbReference type="EMBL" id="PPSL01000016">
    <property type="protein sequence ID" value="PQJ08715.1"/>
    <property type="molecule type" value="Genomic_DNA"/>
</dbReference>
<evidence type="ECO:0000256" key="2">
    <source>
        <dbReference type="ARBA" id="ARBA00022692"/>
    </source>
</evidence>
<dbReference type="RefSeq" id="WP_105041512.1">
    <property type="nucleotide sequence ID" value="NZ_PPSL01000016.1"/>
</dbReference>
<comment type="subcellular location">
    <subcellularLocation>
        <location evidence="1">Membrane</location>
    </subcellularLocation>
</comment>
<evidence type="ECO:0000259" key="6">
    <source>
        <dbReference type="Pfam" id="PF01103"/>
    </source>
</evidence>
<keyword evidence="3" id="KW-0732">Signal</keyword>
<dbReference type="PANTHER" id="PTHR12815:SF47">
    <property type="entry name" value="TRANSLOCATION AND ASSEMBLY MODULE SUBUNIT TAMA"/>
    <property type="match status" value="1"/>
</dbReference>
<dbReference type="InterPro" id="IPR039910">
    <property type="entry name" value="D15-like"/>
</dbReference>
<dbReference type="AlphaFoldDB" id="A0A2S7SQ28"/>
<evidence type="ECO:0000256" key="3">
    <source>
        <dbReference type="ARBA" id="ARBA00022729"/>
    </source>
</evidence>
<dbReference type="PANTHER" id="PTHR12815">
    <property type="entry name" value="SORTING AND ASSEMBLY MACHINERY SAMM50 PROTEIN FAMILY MEMBER"/>
    <property type="match status" value="1"/>
</dbReference>
<protein>
    <recommendedName>
        <fullName evidence="6">Bacterial surface antigen (D15) domain-containing protein</fullName>
    </recommendedName>
</protein>
<keyword evidence="5" id="KW-0998">Cell outer membrane</keyword>
<dbReference type="InterPro" id="IPR000184">
    <property type="entry name" value="Bac_surfAg_D15"/>
</dbReference>
<keyword evidence="2" id="KW-0812">Transmembrane</keyword>
<keyword evidence="8" id="KW-1185">Reference proteome</keyword>
<dbReference type="Proteomes" id="UP000239872">
    <property type="component" value="Unassembled WGS sequence"/>
</dbReference>
<dbReference type="Pfam" id="PF01103">
    <property type="entry name" value="Omp85"/>
    <property type="match status" value="1"/>
</dbReference>
<keyword evidence="4" id="KW-0472">Membrane</keyword>
<proteinExistence type="predicted"/>
<reference evidence="7 8" key="1">
    <citation type="submission" date="2018-01" db="EMBL/GenBank/DDBJ databases">
        <title>A novel member of the phylum Bacteroidetes isolated from glacier ice.</title>
        <authorList>
            <person name="Liu Q."/>
            <person name="Xin Y.-H."/>
        </authorList>
    </citation>
    <scope>NUCLEOTIDE SEQUENCE [LARGE SCALE GENOMIC DNA]</scope>
    <source>
        <strain evidence="7 8">RB1R16</strain>
    </source>
</reference>
<dbReference type="PROSITE" id="PS51257">
    <property type="entry name" value="PROKAR_LIPOPROTEIN"/>
    <property type="match status" value="1"/>
</dbReference>
<comment type="caution">
    <text evidence="7">The sequence shown here is derived from an EMBL/GenBank/DDBJ whole genome shotgun (WGS) entry which is preliminary data.</text>
</comment>
<evidence type="ECO:0000256" key="4">
    <source>
        <dbReference type="ARBA" id="ARBA00023136"/>
    </source>
</evidence>
<organism evidence="7 8">
    <name type="scientific">Flavipsychrobacter stenotrophus</name>
    <dbReference type="NCBI Taxonomy" id="2077091"/>
    <lineage>
        <taxon>Bacteria</taxon>
        <taxon>Pseudomonadati</taxon>
        <taxon>Bacteroidota</taxon>
        <taxon>Chitinophagia</taxon>
        <taxon>Chitinophagales</taxon>
        <taxon>Chitinophagaceae</taxon>
        <taxon>Flavipsychrobacter</taxon>
    </lineage>
</organism>
<name>A0A2S7SQ28_9BACT</name>
<evidence type="ECO:0000313" key="7">
    <source>
        <dbReference type="EMBL" id="PQJ08715.1"/>
    </source>
</evidence>
<dbReference type="Gene3D" id="2.40.160.50">
    <property type="entry name" value="membrane protein fhac: a member of the omp85/tpsb transporter family"/>
    <property type="match status" value="1"/>
</dbReference>
<evidence type="ECO:0000256" key="1">
    <source>
        <dbReference type="ARBA" id="ARBA00004370"/>
    </source>
</evidence>
<dbReference type="OrthoDB" id="9814535at2"/>
<evidence type="ECO:0000256" key="5">
    <source>
        <dbReference type="ARBA" id="ARBA00023237"/>
    </source>
</evidence>
<sequence length="805" mass="91345">MNSKARSCNRLVTIALLLAVWMVAGCSSTKHIPDRQHLLRSNRVKLKSDVVIYNKGEIKDNLAHLVMQKPNTYVGFSLGIMPVRLWLYNFRYNKLKNLPETSLPKTVERPALVDTSFIPKSIQNMRAYLFNQGFFYAKITDTITYKHKKAYVTYNVNTGNNYLINKIHLDIDDSSIKQLVSENMLASGLKKNKAFTYVLLDDERSRLSTLIRNNGYYQFSQDNIRFEIDTMDKEFFRDVENPLENAINFISSTRTNKKPTIDIYAIIRSVEDSSNVPFTSGAVTVYPDYGGAEDRQSLRMRQYTVDSILFKYHENYVHAKVLADRIFLAPGKKYSLSDYDKTIVSLNELGIFQYIRVQTYENPKDSTLSYNIYLNKTKKHDININSDVTSGSTYQFGMSGGLSFRDKNFAKGANLLLVSLNGGIEYNYSDKVGKEFFDHFSLLTRYYGINASIDFPKFVAPISSSLFSNSSLPHTIITGGANVIERVQYFTLVNSSAYFKYNWRQSRATTWELAPAFVNIIRLPVKSDLFQERLNSNAYLRDSYKEVFIEGENITYTYNNSERKLGKNYFRLKIGLEEAGGVLGAVNSLGYALNDLFTIKYAQYGKLDFDAQRFITLPHSIVAFRLYGGVGVPYGQSDVLPYVKQFYVGGPYSLRGWRIRTLGPGSSFDSSLLTQTNTLDRTGDIKLELNSEYRFPILPLFAGTVKMNGALFADAGNIWLAKKDSAYANGEFQLSRLGHDIAMDVGAGTRFEIASFITLRLDVAMPIKKPYVSSNGGWVLNQIDFGNSTWRANNVVVNISIGYPF</sequence>
<accession>A0A2S7SQ28</accession>
<evidence type="ECO:0000313" key="8">
    <source>
        <dbReference type="Proteomes" id="UP000239872"/>
    </source>
</evidence>
<dbReference type="GO" id="GO:0019867">
    <property type="term" value="C:outer membrane"/>
    <property type="evidence" value="ECO:0007669"/>
    <property type="project" value="InterPro"/>
</dbReference>